<dbReference type="Pfam" id="PF00903">
    <property type="entry name" value="Glyoxalase"/>
    <property type="match status" value="1"/>
</dbReference>
<dbReference type="SUPFAM" id="SSF54593">
    <property type="entry name" value="Glyoxalase/Bleomycin resistance protein/Dihydroxybiphenyl dioxygenase"/>
    <property type="match status" value="1"/>
</dbReference>
<feature type="domain" description="VOC" evidence="1">
    <location>
        <begin position="1"/>
        <end position="127"/>
    </location>
</feature>
<dbReference type="InterPro" id="IPR004360">
    <property type="entry name" value="Glyas_Fos-R_dOase_dom"/>
</dbReference>
<sequence>MISHVTLGTNDLENAAAFYEPIMQALGNPRVPFERSDPFIMWRRPGDDRPLVALVRPFNDQRHEPGNGQMLALLAPDRPSVDEAHAIAISRGAQDEGTPCLRPQYHANYYGAYFRDLDGNKICIVCHDPDGRGG</sequence>
<gene>
    <name evidence="2" type="ORF">MGWOODY_Hyp711</name>
</gene>
<dbReference type="PANTHER" id="PTHR35006:SF2">
    <property type="entry name" value="GLYOXALASE FAMILY PROTEIN (AFU_ORTHOLOGUE AFUA_5G14830)"/>
    <property type="match status" value="1"/>
</dbReference>
<dbReference type="GO" id="GO:0016829">
    <property type="term" value="F:lyase activity"/>
    <property type="evidence" value="ECO:0007669"/>
    <property type="project" value="UniProtKB-KW"/>
</dbReference>
<dbReference type="PANTHER" id="PTHR35006">
    <property type="entry name" value="GLYOXALASE FAMILY PROTEIN (AFU_ORTHOLOGUE AFUA_5G14830)"/>
    <property type="match status" value="1"/>
</dbReference>
<reference evidence="2" key="1">
    <citation type="submission" date="2015-10" db="EMBL/GenBank/DDBJ databases">
        <authorList>
            <person name="Gilbert D.G."/>
        </authorList>
    </citation>
    <scope>NUCLEOTIDE SEQUENCE</scope>
</reference>
<proteinExistence type="predicted"/>
<dbReference type="PROSITE" id="PS51819">
    <property type="entry name" value="VOC"/>
    <property type="match status" value="1"/>
</dbReference>
<dbReference type="EMBL" id="CZQD01000038">
    <property type="protein sequence ID" value="CUS57108.1"/>
    <property type="molecule type" value="Genomic_DNA"/>
</dbReference>
<organism evidence="2">
    <name type="scientific">hydrothermal vent metagenome</name>
    <dbReference type="NCBI Taxonomy" id="652676"/>
    <lineage>
        <taxon>unclassified sequences</taxon>
        <taxon>metagenomes</taxon>
        <taxon>ecological metagenomes</taxon>
    </lineage>
</organism>
<dbReference type="InterPro" id="IPR037523">
    <property type="entry name" value="VOC_core"/>
</dbReference>
<protein>
    <submittedName>
        <fullName evidence="2">Lactoylglutathione lyase</fullName>
    </submittedName>
</protein>
<dbReference type="InterPro" id="IPR029068">
    <property type="entry name" value="Glyas_Bleomycin-R_OHBP_Dase"/>
</dbReference>
<keyword evidence="2" id="KW-0456">Lyase</keyword>
<name>A0A160U0S8_9ZZZZ</name>
<dbReference type="Gene3D" id="3.10.180.10">
    <property type="entry name" value="2,3-Dihydroxybiphenyl 1,2-Dioxygenase, domain 1"/>
    <property type="match status" value="1"/>
</dbReference>
<evidence type="ECO:0000259" key="1">
    <source>
        <dbReference type="PROSITE" id="PS51819"/>
    </source>
</evidence>
<accession>A0A160U0S8</accession>
<dbReference type="CDD" id="cd07262">
    <property type="entry name" value="VOC_like"/>
    <property type="match status" value="1"/>
</dbReference>
<dbReference type="AlphaFoldDB" id="A0A160U0S8"/>
<evidence type="ECO:0000313" key="2">
    <source>
        <dbReference type="EMBL" id="CUS57108.1"/>
    </source>
</evidence>